<reference evidence="1" key="1">
    <citation type="submission" date="2016-02" db="EMBL/GenBank/DDBJ databases">
        <title>WGS assembly of Manihot esculenta.</title>
        <authorList>
            <person name="Bredeson J.V."/>
            <person name="Prochnik S.E."/>
            <person name="Lyons J.B."/>
            <person name="Schmutz J."/>
            <person name="Grimwood J."/>
            <person name="Vrebalov J."/>
            <person name="Bart R.S."/>
            <person name="Amuge T."/>
            <person name="Ferguson M.E."/>
            <person name="Green R."/>
            <person name="Putnam N."/>
            <person name="Stites J."/>
            <person name="Rounsley S."/>
            <person name="Rokhsar D.S."/>
        </authorList>
    </citation>
    <scope>NUCLEOTIDE SEQUENCE [LARGE SCALE GENOMIC DNA]</scope>
    <source>
        <tissue evidence="1">Leaf</tissue>
    </source>
</reference>
<evidence type="ECO:0000313" key="1">
    <source>
        <dbReference type="EMBL" id="OAY42821.1"/>
    </source>
</evidence>
<dbReference type="EMBL" id="CM004394">
    <property type="protein sequence ID" value="OAY42821.1"/>
    <property type="molecule type" value="Genomic_DNA"/>
</dbReference>
<gene>
    <name evidence="1" type="ORF">MANES_08G018400</name>
</gene>
<sequence length="56" mass="6409">MPTPKLPFTSQLRTDFSLNKGSKTLLTSVQVWPWQRVNGLSQGIILLYSWNFVNTV</sequence>
<dbReference type="AlphaFoldDB" id="A0A2C9VCN8"/>
<name>A0A2C9VCN8_MANES</name>
<organism evidence="1">
    <name type="scientific">Manihot esculenta</name>
    <name type="common">Cassava</name>
    <name type="synonym">Jatropha manihot</name>
    <dbReference type="NCBI Taxonomy" id="3983"/>
    <lineage>
        <taxon>Eukaryota</taxon>
        <taxon>Viridiplantae</taxon>
        <taxon>Streptophyta</taxon>
        <taxon>Embryophyta</taxon>
        <taxon>Tracheophyta</taxon>
        <taxon>Spermatophyta</taxon>
        <taxon>Magnoliopsida</taxon>
        <taxon>eudicotyledons</taxon>
        <taxon>Gunneridae</taxon>
        <taxon>Pentapetalae</taxon>
        <taxon>rosids</taxon>
        <taxon>fabids</taxon>
        <taxon>Malpighiales</taxon>
        <taxon>Euphorbiaceae</taxon>
        <taxon>Crotonoideae</taxon>
        <taxon>Manihoteae</taxon>
        <taxon>Manihot</taxon>
    </lineage>
</organism>
<protein>
    <submittedName>
        <fullName evidence="1">Uncharacterized protein</fullName>
    </submittedName>
</protein>
<proteinExistence type="predicted"/>
<accession>A0A2C9VCN8</accession>